<evidence type="ECO:0000313" key="4">
    <source>
        <dbReference type="Proteomes" id="UP001595764"/>
    </source>
</evidence>
<dbReference type="EMBL" id="JBHRWI010000070">
    <property type="protein sequence ID" value="MFC3516885.1"/>
    <property type="molecule type" value="Genomic_DNA"/>
</dbReference>
<dbReference type="RefSeq" id="WP_377870256.1">
    <property type="nucleotide sequence ID" value="NZ_JBHMAY010000021.1"/>
</dbReference>
<feature type="coiled-coil region" evidence="1">
    <location>
        <begin position="28"/>
        <end position="55"/>
    </location>
</feature>
<keyword evidence="2" id="KW-0472">Membrane</keyword>
<sequence length="87" mass="9784">MTLPQFPDEPSYWLRRLFEAVDGISKKLDGHAEELVSHRAEITQLRKEVDELKADDESGRALRRANAMFVLTTVIAIAAVVLPIVKP</sequence>
<evidence type="ECO:0000256" key="1">
    <source>
        <dbReference type="SAM" id="Coils"/>
    </source>
</evidence>
<comment type="caution">
    <text evidence="3">The sequence shown here is derived from an EMBL/GenBank/DDBJ whole genome shotgun (WGS) entry which is preliminary data.</text>
</comment>
<feature type="transmembrane region" description="Helical" evidence="2">
    <location>
        <begin position="67"/>
        <end position="85"/>
    </location>
</feature>
<evidence type="ECO:0000313" key="3">
    <source>
        <dbReference type="EMBL" id="MFC3516885.1"/>
    </source>
</evidence>
<gene>
    <name evidence="3" type="ORF">ACFORO_42435</name>
</gene>
<keyword evidence="4" id="KW-1185">Reference proteome</keyword>
<dbReference type="Proteomes" id="UP001595764">
    <property type="component" value="Unassembled WGS sequence"/>
</dbReference>
<keyword evidence="2" id="KW-1133">Transmembrane helix</keyword>
<accession>A0ABV7QUF1</accession>
<evidence type="ECO:0000256" key="2">
    <source>
        <dbReference type="SAM" id="Phobius"/>
    </source>
</evidence>
<proteinExistence type="predicted"/>
<organism evidence="3 4">
    <name type="scientific">Amycolatopsis halotolerans</name>
    <dbReference type="NCBI Taxonomy" id="330083"/>
    <lineage>
        <taxon>Bacteria</taxon>
        <taxon>Bacillati</taxon>
        <taxon>Actinomycetota</taxon>
        <taxon>Actinomycetes</taxon>
        <taxon>Pseudonocardiales</taxon>
        <taxon>Pseudonocardiaceae</taxon>
        <taxon>Amycolatopsis</taxon>
    </lineage>
</organism>
<name>A0ABV7QUF1_9PSEU</name>
<keyword evidence="1" id="KW-0175">Coiled coil</keyword>
<protein>
    <submittedName>
        <fullName evidence="3">Uncharacterized protein</fullName>
    </submittedName>
</protein>
<reference evidence="4" key="1">
    <citation type="journal article" date="2019" name="Int. J. Syst. Evol. Microbiol.">
        <title>The Global Catalogue of Microorganisms (GCM) 10K type strain sequencing project: providing services to taxonomists for standard genome sequencing and annotation.</title>
        <authorList>
            <consortium name="The Broad Institute Genomics Platform"/>
            <consortium name="The Broad Institute Genome Sequencing Center for Infectious Disease"/>
            <person name="Wu L."/>
            <person name="Ma J."/>
        </authorList>
    </citation>
    <scope>NUCLEOTIDE SEQUENCE [LARGE SCALE GENOMIC DNA]</scope>
    <source>
        <strain evidence="4">CGMCC 4.7682</strain>
    </source>
</reference>
<keyword evidence="2" id="KW-0812">Transmembrane</keyword>